<name>A0ABY7FEN2_MYAAR</name>
<dbReference type="CDD" id="cd18186">
    <property type="entry name" value="BTB_POZ_ZBTB_KLHL-like"/>
    <property type="match status" value="1"/>
</dbReference>
<feature type="domain" description="BTB" evidence="3">
    <location>
        <begin position="630"/>
        <end position="673"/>
    </location>
</feature>
<dbReference type="PANTHER" id="PTHR24412">
    <property type="entry name" value="KELCH PROTEIN"/>
    <property type="match status" value="1"/>
</dbReference>
<dbReference type="EMBL" id="CP111022">
    <property type="protein sequence ID" value="WAR19193.1"/>
    <property type="molecule type" value="Genomic_DNA"/>
</dbReference>
<accession>A0ABY7FEN2</accession>
<gene>
    <name evidence="4" type="ORF">MAR_001031</name>
</gene>
<evidence type="ECO:0000259" key="3">
    <source>
        <dbReference type="PROSITE" id="PS50097"/>
    </source>
</evidence>
<dbReference type="SMART" id="SM00225">
    <property type="entry name" value="BTB"/>
    <property type="match status" value="1"/>
</dbReference>
<dbReference type="InterPro" id="IPR000210">
    <property type="entry name" value="BTB/POZ_dom"/>
</dbReference>
<evidence type="ECO:0000256" key="1">
    <source>
        <dbReference type="ARBA" id="ARBA00022441"/>
    </source>
</evidence>
<keyword evidence="1" id="KW-0880">Kelch repeat</keyword>
<reference evidence="4" key="1">
    <citation type="submission" date="2022-11" db="EMBL/GenBank/DDBJ databases">
        <title>Centuries of genome instability and evolution in soft-shell clam transmissible cancer (bioRxiv).</title>
        <authorList>
            <person name="Hart S.F.M."/>
            <person name="Yonemitsu M.A."/>
            <person name="Giersch R.M."/>
            <person name="Beal B.F."/>
            <person name="Arriagada G."/>
            <person name="Davis B.W."/>
            <person name="Ostrander E.A."/>
            <person name="Goff S.P."/>
            <person name="Metzger M.J."/>
        </authorList>
    </citation>
    <scope>NUCLEOTIDE SEQUENCE</scope>
    <source>
        <strain evidence="4">MELC-2E11</strain>
        <tissue evidence="4">Siphon/mantle</tissue>
    </source>
</reference>
<evidence type="ECO:0000313" key="5">
    <source>
        <dbReference type="Proteomes" id="UP001164746"/>
    </source>
</evidence>
<evidence type="ECO:0000313" key="4">
    <source>
        <dbReference type="EMBL" id="WAR19193.1"/>
    </source>
</evidence>
<dbReference type="SUPFAM" id="SSF54695">
    <property type="entry name" value="POZ domain"/>
    <property type="match status" value="1"/>
</dbReference>
<organism evidence="4 5">
    <name type="scientific">Mya arenaria</name>
    <name type="common">Soft-shell clam</name>
    <dbReference type="NCBI Taxonomy" id="6604"/>
    <lineage>
        <taxon>Eukaryota</taxon>
        <taxon>Metazoa</taxon>
        <taxon>Spiralia</taxon>
        <taxon>Lophotrochozoa</taxon>
        <taxon>Mollusca</taxon>
        <taxon>Bivalvia</taxon>
        <taxon>Autobranchia</taxon>
        <taxon>Heteroconchia</taxon>
        <taxon>Euheterodonta</taxon>
        <taxon>Imparidentia</taxon>
        <taxon>Neoheterodontei</taxon>
        <taxon>Myida</taxon>
        <taxon>Myoidea</taxon>
        <taxon>Myidae</taxon>
        <taxon>Mya</taxon>
    </lineage>
</organism>
<sequence>MSSAASLSNLLVSQNIDIAFITEHKLFNHSKYFVDTIQHGYRNITVCDENVNLYNNIRCGKGGVCIMYKSNLDYIIKHINESINDRICVTMESMLDHIIISNCDKELFQHVEILDDDMFSVSDHLPVFAIISVPSMRTTDVNIKRHIAWHKLNQTHISAYEESLTGRLQIEETEDVNVIYNTIIKAITSASQQCLPHTKYNRHAKPYWAQEVKSAYNKQREARQCWIAKGQPRGWHHESYATYKRYKLSFVTIQKAAIEKVERTFNNQLIEAAECDNKLFWSLVKSRKHKKSTVCSQLSYENETARDPESILEIFTKYFKDVYTPLNCDHFDNNFKETVEKEVHRLKDINGSDVVRIRQGGILSTWIYNLFINGLLELLERSNQGTNIINIATSNTTLADDIALSAISPSGLQNLLNTAYEYTCKFRYMINSAKSFIMIFGDHSRNKTSNSFYLGHNKIEHTNKLRHVGVQLNDKLTDNDKVTVACRKAEASFYSLLSLNVGTCLINPLTSAELVSKICVSKLLFGAELWNNLSKTNYLQLERFIRMAAKLIQRFPIRTRTDICLAMLGMKSIESQIDIKKLTFLECLCNMPVHVLSKQIFNLRLAMYACRTNKITQRGYIPDIINILSKSLFLGQFTEASKSEINLSQVTTDSDAMEMILNFIYSGEIDIDSENLGIIIKLSSFFLLEALRGFCADFMSETLCLKTCLTYYLYSVDHGFNDNEANAGLMIRSRFHDVLIFEEDTLNLTSEELIFLDDKGIPKHCSTSSMLQFLIKWLERGKSECHIAVCLEMLDSIEKREKERESNELCSGLTEISLESLFSRLKMALEGKEFENMEKLLVRLDSTLQHLFSRGRKAHNELRCTDVDESGPSNGSPEKDPCKFAKSDTELAVVTITPKQCVIEDYRKQREDIQFHLEVEPFRQPVFDVCAYVPRTRTWYYLSELNEHDTPEYLVDGAGYESRFLVMGDHLTFIDNRGDNIDMFNLQTKQWHSPNVQYYDLNFDHDFDANFQANDVCYVVGKDDAKYMVVRMRLFTDQSLDQATEMYFRGYILRDDGESWDCIFVTPHRIRTNLSDNGGAPEMNARISKTSNEMIVTHSSLDGGWNIVFIANLNDPFPVPVNLKSEFIENQDEFRGIAILEDSEQFLIVANGTKSFHNQIKVLYEYKFNSKVLTNLTENSPKLEVSTRIGPYYEDDEEIEYPCLCEASATDGTSIWFMEGNMETVSLFSQVRLDNSQQPYITEHPPPPFACFTRAFAGPISKKLLTNAKQITRFLLKEKPRSVYSGADKSMLNTSISRYSHFAF</sequence>
<dbReference type="PROSITE" id="PS50097">
    <property type="entry name" value="BTB"/>
    <property type="match status" value="1"/>
</dbReference>
<dbReference type="PANTHER" id="PTHR24412:SF489">
    <property type="entry name" value="RING FINGER DOMAIN AND KELCH REPEAT-CONTAINING PROTEIN DDB_G0271372"/>
    <property type="match status" value="1"/>
</dbReference>
<keyword evidence="5" id="KW-1185">Reference proteome</keyword>
<protein>
    <submittedName>
        <fullName evidence="4">KBTB8-like protein</fullName>
    </submittedName>
</protein>
<dbReference type="Pfam" id="PF00651">
    <property type="entry name" value="BTB"/>
    <property type="match status" value="1"/>
</dbReference>
<keyword evidence="2" id="KW-0677">Repeat</keyword>
<dbReference type="Gene3D" id="3.30.710.10">
    <property type="entry name" value="Potassium Channel Kv1.1, Chain A"/>
    <property type="match status" value="1"/>
</dbReference>
<dbReference type="Proteomes" id="UP001164746">
    <property type="component" value="Chromosome 11"/>
</dbReference>
<evidence type="ECO:0000256" key="2">
    <source>
        <dbReference type="ARBA" id="ARBA00022737"/>
    </source>
</evidence>
<proteinExistence type="predicted"/>
<dbReference type="InterPro" id="IPR011333">
    <property type="entry name" value="SKP1/BTB/POZ_sf"/>
</dbReference>